<evidence type="ECO:0000313" key="1">
    <source>
        <dbReference type="EMBL" id="NIJ06765.1"/>
    </source>
</evidence>
<reference evidence="1 2" key="1">
    <citation type="submission" date="2020-03" db="EMBL/GenBank/DDBJ databases">
        <title>Genomic Encyclopedia of Type Strains, Phase III (KMG-III): the genomes of soil and plant-associated and newly described type strains.</title>
        <authorList>
            <person name="Whitman W."/>
        </authorList>
    </citation>
    <scope>NUCLEOTIDE SEQUENCE [LARGE SCALE GENOMIC DNA]</scope>
    <source>
        <strain evidence="1 2">CECT 8804</strain>
    </source>
</reference>
<sequence length="47" mass="5236">MATIDPTADLHPYIRLAAKRAFVPFRPMEEGGYKSGNTIGGRWGWVT</sequence>
<comment type="caution">
    <text evidence="1">The sequence shown here is derived from an EMBL/GenBank/DDBJ whole genome shotgun (WGS) entry which is preliminary data.</text>
</comment>
<dbReference type="Proteomes" id="UP000727456">
    <property type="component" value="Unassembled WGS sequence"/>
</dbReference>
<evidence type="ECO:0000313" key="2">
    <source>
        <dbReference type="Proteomes" id="UP000727456"/>
    </source>
</evidence>
<dbReference type="RefSeq" id="WP_167071411.1">
    <property type="nucleotide sequence ID" value="NZ_JAAOZC010000001.1"/>
</dbReference>
<dbReference type="EMBL" id="JAAOZC010000001">
    <property type="protein sequence ID" value="NIJ06765.1"/>
    <property type="molecule type" value="Genomic_DNA"/>
</dbReference>
<protein>
    <submittedName>
        <fullName evidence="1">Uncharacterized protein</fullName>
    </submittedName>
</protein>
<accession>A0ABX0TRG0</accession>
<organism evidence="1 2">
    <name type="scientific">Sphingomonas vulcanisoli</name>
    <dbReference type="NCBI Taxonomy" id="1658060"/>
    <lineage>
        <taxon>Bacteria</taxon>
        <taxon>Pseudomonadati</taxon>
        <taxon>Pseudomonadota</taxon>
        <taxon>Alphaproteobacteria</taxon>
        <taxon>Sphingomonadales</taxon>
        <taxon>Sphingomonadaceae</taxon>
        <taxon>Sphingomonas</taxon>
    </lineage>
</organism>
<name>A0ABX0TRG0_9SPHN</name>
<gene>
    <name evidence="1" type="ORF">FHS31_000347</name>
</gene>
<keyword evidence="2" id="KW-1185">Reference proteome</keyword>
<proteinExistence type="predicted"/>